<evidence type="ECO:0000256" key="2">
    <source>
        <dbReference type="ARBA" id="ARBA00018391"/>
    </source>
</evidence>
<dbReference type="Proteomes" id="UP000515847">
    <property type="component" value="Chromosome"/>
</dbReference>
<evidence type="ECO:0000256" key="4">
    <source>
        <dbReference type="ARBA" id="ARBA00022723"/>
    </source>
</evidence>
<dbReference type="AlphaFoldDB" id="A0A7G6E1Y9"/>
<dbReference type="OrthoDB" id="1677163at2"/>
<keyword evidence="4" id="KW-0479">Metal-binding</keyword>
<dbReference type="InterPro" id="IPR001531">
    <property type="entry name" value="Zn_PLipaseC"/>
</dbReference>
<dbReference type="CDD" id="cd11009">
    <property type="entry name" value="Zn_dep_PLPC"/>
    <property type="match status" value="1"/>
</dbReference>
<gene>
    <name evidence="10" type="ORF">BR63_07065</name>
</gene>
<keyword evidence="6" id="KW-0378">Hydrolase</keyword>
<evidence type="ECO:0000256" key="6">
    <source>
        <dbReference type="ARBA" id="ARBA00022801"/>
    </source>
</evidence>
<feature type="domain" description="Zn-dependent PLC" evidence="9">
    <location>
        <begin position="23"/>
        <end position="231"/>
    </location>
</feature>
<organism evidence="10 11">
    <name type="scientific">Thermanaerosceptrum fracticalcis</name>
    <dbReference type="NCBI Taxonomy" id="1712410"/>
    <lineage>
        <taxon>Bacteria</taxon>
        <taxon>Bacillati</taxon>
        <taxon>Bacillota</taxon>
        <taxon>Clostridia</taxon>
        <taxon>Eubacteriales</taxon>
        <taxon>Peptococcaceae</taxon>
        <taxon>Thermanaerosceptrum</taxon>
    </lineage>
</organism>
<keyword evidence="11" id="KW-1185">Reference proteome</keyword>
<evidence type="ECO:0000256" key="1">
    <source>
        <dbReference type="ARBA" id="ARBA00012018"/>
    </source>
</evidence>
<dbReference type="GO" id="GO:0008270">
    <property type="term" value="F:zinc ion binding"/>
    <property type="evidence" value="ECO:0007669"/>
    <property type="project" value="InterPro"/>
</dbReference>
<dbReference type="SMART" id="SM00770">
    <property type="entry name" value="Zn_dep_PLPC"/>
    <property type="match status" value="1"/>
</dbReference>
<evidence type="ECO:0000313" key="11">
    <source>
        <dbReference type="Proteomes" id="UP000515847"/>
    </source>
</evidence>
<protein>
    <recommendedName>
        <fullName evidence="2">Phospholipase C</fullName>
        <ecNumber evidence="1">3.1.4.3</ecNumber>
    </recommendedName>
    <alternativeName>
        <fullName evidence="8">Phosphatidylcholine cholinephosphohydrolase</fullName>
    </alternativeName>
</protein>
<dbReference type="Gene3D" id="1.10.575.10">
    <property type="entry name" value="P1 Nuclease"/>
    <property type="match status" value="1"/>
</dbReference>
<evidence type="ECO:0000256" key="5">
    <source>
        <dbReference type="ARBA" id="ARBA00022729"/>
    </source>
</evidence>
<dbReference type="EC" id="3.1.4.3" evidence="1"/>
<evidence type="ECO:0000256" key="3">
    <source>
        <dbReference type="ARBA" id="ARBA00022525"/>
    </source>
</evidence>
<evidence type="ECO:0000256" key="7">
    <source>
        <dbReference type="ARBA" id="ARBA00022833"/>
    </source>
</evidence>
<dbReference type="GO" id="GO:0034480">
    <property type="term" value="F:phosphatidylcholine phospholipase C activity"/>
    <property type="evidence" value="ECO:0007669"/>
    <property type="project" value="UniProtKB-EC"/>
</dbReference>
<evidence type="ECO:0000313" key="10">
    <source>
        <dbReference type="EMBL" id="QNB46093.1"/>
    </source>
</evidence>
<keyword evidence="7" id="KW-0862">Zinc</keyword>
<name>A0A7G6E1Y9_THEFR</name>
<reference evidence="10 11" key="1">
    <citation type="journal article" date="2019" name="Front. Microbiol.">
        <title>Thermoanaerosceptrum fracticalcis gen. nov. sp. nov., a Novel Fumarate-Fermenting Microorganism From a Deep Fractured Carbonate Aquifer of the US Great Basin.</title>
        <authorList>
            <person name="Hamilton-Brehm S.D."/>
            <person name="Stewart L.E."/>
            <person name="Zavarin M."/>
            <person name="Caldwell M."/>
            <person name="Lawson P.A."/>
            <person name="Onstott T.C."/>
            <person name="Grzymski J."/>
            <person name="Neveux I."/>
            <person name="Lollar B.S."/>
            <person name="Russell C.E."/>
            <person name="Moser D.P."/>
        </authorList>
    </citation>
    <scope>NUCLEOTIDE SEQUENCE [LARGE SCALE GENOMIC DNA]</scope>
    <source>
        <strain evidence="10 11">DRI-13</strain>
    </source>
</reference>
<dbReference type="InterPro" id="IPR008947">
    <property type="entry name" value="PLipase_C/P1_nuclease_dom_sf"/>
</dbReference>
<evidence type="ECO:0000259" key="9">
    <source>
        <dbReference type="PROSITE" id="PS51346"/>
    </source>
</evidence>
<dbReference type="KEGG" id="tfr:BR63_07065"/>
<evidence type="ECO:0000256" key="8">
    <source>
        <dbReference type="ARBA" id="ARBA00031285"/>
    </source>
</evidence>
<dbReference type="PROSITE" id="PS51346">
    <property type="entry name" value="PROKAR_ZN_DEPEND_PLPC_2"/>
    <property type="match status" value="1"/>
</dbReference>
<proteinExistence type="predicted"/>
<dbReference type="RefSeq" id="WP_034422316.1">
    <property type="nucleotide sequence ID" value="NZ_CP045798.1"/>
</dbReference>
<accession>A0A7G6E1Y9</accession>
<dbReference type="InterPro" id="IPR029002">
    <property type="entry name" value="PLPC/GPLD1"/>
</dbReference>
<dbReference type="Pfam" id="PF00882">
    <property type="entry name" value="Zn_dep_PLPC"/>
    <property type="match status" value="1"/>
</dbReference>
<sequence>MFNLVLSMLSPLTVNYQKLKTLPLPMHCVRGASLTHTFLNRQAKEILYNDGYRKEADFFSYFSEELDLGVTWADTGLKAFCHFYDNETKAGKWLWPNATLTCEYFLVKSLELWKNKQYEKAMFFLGAATHLVQDMCVPHHSRCVLGKGHVEFERWVRKHRENYSITHGDIYLDLKKPEEWIHLNAAYSFDYFPYVQLNSPEDHYHLAASILLPRAQASTSGFWLWFYRLVH</sequence>
<dbReference type="SUPFAM" id="SSF48537">
    <property type="entry name" value="Phospholipase C/P1 nuclease"/>
    <property type="match status" value="1"/>
</dbReference>
<keyword evidence="3" id="KW-0964">Secreted</keyword>
<keyword evidence="5" id="KW-0732">Signal</keyword>
<dbReference type="EMBL" id="CP045798">
    <property type="protein sequence ID" value="QNB46093.1"/>
    <property type="molecule type" value="Genomic_DNA"/>
</dbReference>